<name>A0A9P4S8A1_9PEZI</name>
<reference evidence="1" key="1">
    <citation type="journal article" date="2020" name="Stud. Mycol.">
        <title>101 Dothideomycetes genomes: a test case for predicting lifestyles and emergence of pathogens.</title>
        <authorList>
            <person name="Haridas S."/>
            <person name="Albert R."/>
            <person name="Binder M."/>
            <person name="Bloem J."/>
            <person name="Labutti K."/>
            <person name="Salamov A."/>
            <person name="Andreopoulos B."/>
            <person name="Baker S."/>
            <person name="Barry K."/>
            <person name="Bills G."/>
            <person name="Bluhm B."/>
            <person name="Cannon C."/>
            <person name="Castanera R."/>
            <person name="Culley D."/>
            <person name="Daum C."/>
            <person name="Ezra D."/>
            <person name="Gonzalez J."/>
            <person name="Henrissat B."/>
            <person name="Kuo A."/>
            <person name="Liang C."/>
            <person name="Lipzen A."/>
            <person name="Lutzoni F."/>
            <person name="Magnuson J."/>
            <person name="Mondo S."/>
            <person name="Nolan M."/>
            <person name="Ohm R."/>
            <person name="Pangilinan J."/>
            <person name="Park H.-J."/>
            <person name="Ramirez L."/>
            <person name="Alfaro M."/>
            <person name="Sun H."/>
            <person name="Tritt A."/>
            <person name="Yoshinaga Y."/>
            <person name="Zwiers L.-H."/>
            <person name="Turgeon B."/>
            <person name="Goodwin S."/>
            <person name="Spatafora J."/>
            <person name="Crous P."/>
            <person name="Grigoriev I."/>
        </authorList>
    </citation>
    <scope>NUCLEOTIDE SEQUENCE</scope>
    <source>
        <strain evidence="1">CBS 101060</strain>
    </source>
</reference>
<evidence type="ECO:0000313" key="2">
    <source>
        <dbReference type="Proteomes" id="UP000799429"/>
    </source>
</evidence>
<sequence length="330" mass="37266">MHYLCHFIYKRNDLYPKNLTPGSFSRFALVVDTFECQPAIAEELYGWSLTAFNLETPSLAIGDLLGGAYILRIPSLFEAITARLLITHWGPFSILSENRLGQRLPGELFAALEHARCQVYNELVQQIELPAYNVLKKKVVSLFWQFDRDPTVDMGDVFTQLDALKISGYFRHLIEKGIWPVNSKLPPIDILNRLREAKTEGMNLPLGDSEPEYFEDFATLCKWEEGSPDGVSPVGVQHQIIQAVFRKVKGMCVVCTAAKAEKTYKECDPMMHGFGELYSCRMAAITSPTFFNWHQLGILTAFTNATVKFGRAELIKNAPNPVNTDYSNLV</sequence>
<proteinExistence type="predicted"/>
<comment type="caution">
    <text evidence="1">The sequence shown here is derived from an EMBL/GenBank/DDBJ whole genome shotgun (WGS) entry which is preliminary data.</text>
</comment>
<protein>
    <submittedName>
        <fullName evidence="1">Uncharacterized protein</fullName>
    </submittedName>
</protein>
<accession>A0A9P4S8A1</accession>
<dbReference type="AlphaFoldDB" id="A0A9P4S8A1"/>
<evidence type="ECO:0000313" key="1">
    <source>
        <dbReference type="EMBL" id="KAF2837931.1"/>
    </source>
</evidence>
<gene>
    <name evidence="1" type="ORF">M501DRAFT_1017685</name>
</gene>
<keyword evidence="2" id="KW-1185">Reference proteome</keyword>
<dbReference type="EMBL" id="MU006098">
    <property type="protein sequence ID" value="KAF2837931.1"/>
    <property type="molecule type" value="Genomic_DNA"/>
</dbReference>
<dbReference type="Proteomes" id="UP000799429">
    <property type="component" value="Unassembled WGS sequence"/>
</dbReference>
<organism evidence="1 2">
    <name type="scientific">Patellaria atrata CBS 101060</name>
    <dbReference type="NCBI Taxonomy" id="1346257"/>
    <lineage>
        <taxon>Eukaryota</taxon>
        <taxon>Fungi</taxon>
        <taxon>Dikarya</taxon>
        <taxon>Ascomycota</taxon>
        <taxon>Pezizomycotina</taxon>
        <taxon>Dothideomycetes</taxon>
        <taxon>Dothideomycetes incertae sedis</taxon>
        <taxon>Patellariales</taxon>
        <taxon>Patellariaceae</taxon>
        <taxon>Patellaria</taxon>
    </lineage>
</organism>